<comment type="caution">
    <text evidence="1">The sequence shown here is derived from an EMBL/GenBank/DDBJ whole genome shotgun (WGS) entry which is preliminary data.</text>
</comment>
<reference evidence="1" key="2">
    <citation type="journal article" date="2020" name="Nat. Commun.">
        <title>Large-scale genome sequencing of mycorrhizal fungi provides insights into the early evolution of symbiotic traits.</title>
        <authorList>
            <person name="Miyauchi S."/>
            <person name="Kiss E."/>
            <person name="Kuo A."/>
            <person name="Drula E."/>
            <person name="Kohler A."/>
            <person name="Sanchez-Garcia M."/>
            <person name="Morin E."/>
            <person name="Andreopoulos B."/>
            <person name="Barry K.W."/>
            <person name="Bonito G."/>
            <person name="Buee M."/>
            <person name="Carver A."/>
            <person name="Chen C."/>
            <person name="Cichocki N."/>
            <person name="Clum A."/>
            <person name="Culley D."/>
            <person name="Crous P.W."/>
            <person name="Fauchery L."/>
            <person name="Girlanda M."/>
            <person name="Hayes R.D."/>
            <person name="Keri Z."/>
            <person name="LaButti K."/>
            <person name="Lipzen A."/>
            <person name="Lombard V."/>
            <person name="Magnuson J."/>
            <person name="Maillard F."/>
            <person name="Murat C."/>
            <person name="Nolan M."/>
            <person name="Ohm R.A."/>
            <person name="Pangilinan J."/>
            <person name="Pereira M.F."/>
            <person name="Perotto S."/>
            <person name="Peter M."/>
            <person name="Pfister S."/>
            <person name="Riley R."/>
            <person name="Sitrit Y."/>
            <person name="Stielow J.B."/>
            <person name="Szollosi G."/>
            <person name="Zifcakova L."/>
            <person name="Stursova M."/>
            <person name="Spatafora J.W."/>
            <person name="Tedersoo L."/>
            <person name="Vaario L.M."/>
            <person name="Yamada A."/>
            <person name="Yan M."/>
            <person name="Wang P."/>
            <person name="Xu J."/>
            <person name="Bruns T."/>
            <person name="Baldrian P."/>
            <person name="Vilgalys R."/>
            <person name="Dunand C."/>
            <person name="Henrissat B."/>
            <person name="Grigoriev I.V."/>
            <person name="Hibbett D."/>
            <person name="Nagy L.G."/>
            <person name="Martin F.M."/>
        </authorList>
    </citation>
    <scope>NUCLEOTIDE SEQUENCE</scope>
    <source>
        <strain evidence="1">P2</strain>
    </source>
</reference>
<accession>A0ACB6ZM99</accession>
<dbReference type="EMBL" id="MU117982">
    <property type="protein sequence ID" value="KAF9650727.1"/>
    <property type="molecule type" value="Genomic_DNA"/>
</dbReference>
<sequence>MMMVPVEFTIENVHGEVEATRGQCRQGQTLQRVRIDLARTFEKGQAYVGLSRATSLDTLQVLNFDPSRVIAHPVVVEWHERNLRQEQQHQEFEDEMDAEEAVRSYFQGRS</sequence>
<protein>
    <submittedName>
        <fullName evidence="1">Uncharacterized protein</fullName>
    </submittedName>
</protein>
<evidence type="ECO:0000313" key="1">
    <source>
        <dbReference type="EMBL" id="KAF9650727.1"/>
    </source>
</evidence>
<keyword evidence="2" id="KW-1185">Reference proteome</keyword>
<proteinExistence type="predicted"/>
<name>A0ACB6ZM99_THEGA</name>
<dbReference type="Proteomes" id="UP000886501">
    <property type="component" value="Unassembled WGS sequence"/>
</dbReference>
<organism evidence="1 2">
    <name type="scientific">Thelephora ganbajun</name>
    <name type="common">Ganba fungus</name>
    <dbReference type="NCBI Taxonomy" id="370292"/>
    <lineage>
        <taxon>Eukaryota</taxon>
        <taxon>Fungi</taxon>
        <taxon>Dikarya</taxon>
        <taxon>Basidiomycota</taxon>
        <taxon>Agaricomycotina</taxon>
        <taxon>Agaricomycetes</taxon>
        <taxon>Thelephorales</taxon>
        <taxon>Thelephoraceae</taxon>
        <taxon>Thelephora</taxon>
    </lineage>
</organism>
<reference evidence="1" key="1">
    <citation type="submission" date="2019-10" db="EMBL/GenBank/DDBJ databases">
        <authorList>
            <consortium name="DOE Joint Genome Institute"/>
            <person name="Kuo A."/>
            <person name="Miyauchi S."/>
            <person name="Kiss E."/>
            <person name="Drula E."/>
            <person name="Kohler A."/>
            <person name="Sanchez-Garcia M."/>
            <person name="Andreopoulos B."/>
            <person name="Barry K.W."/>
            <person name="Bonito G."/>
            <person name="Buee M."/>
            <person name="Carver A."/>
            <person name="Chen C."/>
            <person name="Cichocki N."/>
            <person name="Clum A."/>
            <person name="Culley D."/>
            <person name="Crous P.W."/>
            <person name="Fauchery L."/>
            <person name="Girlanda M."/>
            <person name="Hayes R."/>
            <person name="Keri Z."/>
            <person name="Labutti K."/>
            <person name="Lipzen A."/>
            <person name="Lombard V."/>
            <person name="Magnuson J."/>
            <person name="Maillard F."/>
            <person name="Morin E."/>
            <person name="Murat C."/>
            <person name="Nolan M."/>
            <person name="Ohm R."/>
            <person name="Pangilinan J."/>
            <person name="Pereira M."/>
            <person name="Perotto S."/>
            <person name="Peter M."/>
            <person name="Riley R."/>
            <person name="Sitrit Y."/>
            <person name="Stielow B."/>
            <person name="Szollosi G."/>
            <person name="Zifcakova L."/>
            <person name="Stursova M."/>
            <person name="Spatafora J.W."/>
            <person name="Tedersoo L."/>
            <person name="Vaario L.-M."/>
            <person name="Yamada A."/>
            <person name="Yan M."/>
            <person name="Wang P."/>
            <person name="Xu J."/>
            <person name="Bruns T."/>
            <person name="Baldrian P."/>
            <person name="Vilgalys R."/>
            <person name="Henrissat B."/>
            <person name="Grigoriev I.V."/>
            <person name="Hibbett D."/>
            <person name="Nagy L.G."/>
            <person name="Martin F.M."/>
        </authorList>
    </citation>
    <scope>NUCLEOTIDE SEQUENCE</scope>
    <source>
        <strain evidence="1">P2</strain>
    </source>
</reference>
<evidence type="ECO:0000313" key="2">
    <source>
        <dbReference type="Proteomes" id="UP000886501"/>
    </source>
</evidence>
<gene>
    <name evidence="1" type="ORF">BDM02DRAFT_1304770</name>
</gene>